<protein>
    <recommendedName>
        <fullName evidence="2">Tail tube protein</fullName>
    </recommendedName>
</protein>
<organism evidence="1">
    <name type="scientific">Myoviridae sp. ctQV19</name>
    <dbReference type="NCBI Taxonomy" id="2827607"/>
    <lineage>
        <taxon>Viruses</taxon>
        <taxon>Duplodnaviria</taxon>
        <taxon>Heunggongvirae</taxon>
        <taxon>Uroviricota</taxon>
        <taxon>Caudoviricetes</taxon>
    </lineage>
</organism>
<proteinExistence type="predicted"/>
<dbReference type="EMBL" id="BK057801">
    <property type="protein sequence ID" value="DAE92513.1"/>
    <property type="molecule type" value="Genomic_DNA"/>
</dbReference>
<accession>A0A8S5RTB2</accession>
<sequence>MAKTKISNYLGKLTGWNNTTVNIMGRDVVGIEEIEYNDNTKKENAYGAGGMPVGWTEGNYEAKLSFSLYVEEEQAIQRTLPPGSRLQDIAPFDINVQYVNPQTGIITMDIIHNAQFTGRTKSVKNNEGKMVHKHEMLISHITWGNV</sequence>
<reference evidence="1" key="1">
    <citation type="journal article" date="2021" name="Proc. Natl. Acad. Sci. U.S.A.">
        <title>A Catalog of Tens of Thousands of Viruses from Human Metagenomes Reveals Hidden Associations with Chronic Diseases.</title>
        <authorList>
            <person name="Tisza M.J."/>
            <person name="Buck C.B."/>
        </authorList>
    </citation>
    <scope>NUCLEOTIDE SEQUENCE</scope>
    <source>
        <strain evidence="1">CtQV19</strain>
    </source>
</reference>
<evidence type="ECO:0000313" key="1">
    <source>
        <dbReference type="EMBL" id="DAE92513.1"/>
    </source>
</evidence>
<name>A0A8S5RTB2_9CAUD</name>
<evidence type="ECO:0008006" key="2">
    <source>
        <dbReference type="Google" id="ProtNLM"/>
    </source>
</evidence>